<evidence type="ECO:0000313" key="1">
    <source>
        <dbReference type="EMBL" id="RAJ11093.1"/>
    </source>
</evidence>
<accession>A0A327R688</accession>
<sequence length="245" mass="28005">MAFKASMEQFRDKTMYRRLSSQLLAALQQDVSHVRGERTVENGNLQGLKGFEFNKQTRFHRVCRASHQVQLNREKGTVDVTFDKFDPRYELTVPKHTTHFKMMLTVHAINFDTHQTDSYSTLTSTIPLHTQLQDGLALHLDFKPNDPRHLIVSLGIIFVEILDGREYEIKAGIHNAMCITRVYEKQALVTQPAKPSAATILAHKPVALIPPTTLKRQHQNSTRKLHRSIIGTKQVSTAQKMELIE</sequence>
<organism evidence="1 2">
    <name type="scientific">Chitinophaga skermanii</name>
    <dbReference type="NCBI Taxonomy" id="331697"/>
    <lineage>
        <taxon>Bacteria</taxon>
        <taxon>Pseudomonadati</taxon>
        <taxon>Bacteroidota</taxon>
        <taxon>Chitinophagia</taxon>
        <taxon>Chitinophagales</taxon>
        <taxon>Chitinophagaceae</taxon>
        <taxon>Chitinophaga</taxon>
    </lineage>
</organism>
<proteinExistence type="predicted"/>
<reference evidence="1 2" key="1">
    <citation type="submission" date="2018-06" db="EMBL/GenBank/DDBJ databases">
        <title>Genomic Encyclopedia of Archaeal and Bacterial Type Strains, Phase II (KMG-II): from individual species to whole genera.</title>
        <authorList>
            <person name="Goeker M."/>
        </authorList>
    </citation>
    <scope>NUCLEOTIDE SEQUENCE [LARGE SCALE GENOMIC DNA]</scope>
    <source>
        <strain evidence="1 2">DSM 23857</strain>
    </source>
</reference>
<protein>
    <submittedName>
        <fullName evidence="1">Uncharacterized protein</fullName>
    </submittedName>
</protein>
<dbReference type="EMBL" id="QLLL01000001">
    <property type="protein sequence ID" value="RAJ11093.1"/>
    <property type="molecule type" value="Genomic_DNA"/>
</dbReference>
<gene>
    <name evidence="1" type="ORF">LX64_00701</name>
</gene>
<comment type="caution">
    <text evidence="1">The sequence shown here is derived from an EMBL/GenBank/DDBJ whole genome shotgun (WGS) entry which is preliminary data.</text>
</comment>
<dbReference type="AlphaFoldDB" id="A0A327R688"/>
<dbReference type="Proteomes" id="UP000249547">
    <property type="component" value="Unassembled WGS sequence"/>
</dbReference>
<name>A0A327R688_9BACT</name>
<keyword evidence="2" id="KW-1185">Reference proteome</keyword>
<evidence type="ECO:0000313" key="2">
    <source>
        <dbReference type="Proteomes" id="UP000249547"/>
    </source>
</evidence>